<feature type="compositionally biased region" description="Low complexity" evidence="1">
    <location>
        <begin position="88"/>
        <end position="102"/>
    </location>
</feature>
<dbReference type="AlphaFoldDB" id="A0A2H1H9C3"/>
<evidence type="ECO:0000313" key="2">
    <source>
        <dbReference type="EMBL" id="SMR62373.1"/>
    </source>
</evidence>
<feature type="compositionally biased region" description="Basic and acidic residues" evidence="1">
    <location>
        <begin position="134"/>
        <end position="146"/>
    </location>
</feature>
<dbReference type="Proteomes" id="UP000245764">
    <property type="component" value="Chromosome 15"/>
</dbReference>
<accession>A0A2H1H9C3</accession>
<feature type="region of interest" description="Disordered" evidence="1">
    <location>
        <begin position="87"/>
        <end position="165"/>
    </location>
</feature>
<gene>
    <name evidence="2" type="ORF">ZT1E4_G11687</name>
</gene>
<reference evidence="3" key="1">
    <citation type="submission" date="2017-05" db="EMBL/GenBank/DDBJ databases">
        <authorList>
            <person name="Song R."/>
            <person name="Chenine A.L."/>
            <person name="Ruprecht R.M."/>
        </authorList>
    </citation>
    <scope>NUCLEOTIDE SEQUENCE [LARGE SCALE GENOMIC DNA]</scope>
</reference>
<protein>
    <submittedName>
        <fullName evidence="2">Uncharacterized protein</fullName>
    </submittedName>
</protein>
<sequence length="235" mass="26132">MSQDTPGPDFAAAQTLLVFAHDKSEMQQPLDVQNSCQSFKSFGKAGKVYSPPEYSTEDLGAAEVLDSLKDREIVAPCRLWPGFKIEQKSGSSSSAKTSADAGCPKTDLGPSEKEYEDGLCTPHRHGCSNAVESSRLERGRAMDRIPIRTRRNSSPRKRRGSERQRAEVMECRIGVEHDDRDVEMGFEDEHHDVEMAIAPEDHDIEMGFEEEDCDVEMSFEEGDHDVEMSFGEGGP</sequence>
<evidence type="ECO:0000256" key="1">
    <source>
        <dbReference type="SAM" id="MobiDB-lite"/>
    </source>
</evidence>
<feature type="compositionally biased region" description="Basic residues" evidence="1">
    <location>
        <begin position="147"/>
        <end position="160"/>
    </location>
</feature>
<dbReference type="EMBL" id="LT854267">
    <property type="protein sequence ID" value="SMR62373.1"/>
    <property type="molecule type" value="Genomic_DNA"/>
</dbReference>
<proteinExistence type="predicted"/>
<organism evidence="2 3">
    <name type="scientific">Zymoseptoria tritici ST99CH_1E4</name>
    <dbReference type="NCBI Taxonomy" id="1276532"/>
    <lineage>
        <taxon>Eukaryota</taxon>
        <taxon>Fungi</taxon>
        <taxon>Dikarya</taxon>
        <taxon>Ascomycota</taxon>
        <taxon>Pezizomycotina</taxon>
        <taxon>Dothideomycetes</taxon>
        <taxon>Dothideomycetidae</taxon>
        <taxon>Mycosphaerellales</taxon>
        <taxon>Mycosphaerellaceae</taxon>
        <taxon>Zymoseptoria</taxon>
    </lineage>
</organism>
<name>A0A2H1H9C3_ZYMTR</name>
<evidence type="ECO:0000313" key="3">
    <source>
        <dbReference type="Proteomes" id="UP000245764"/>
    </source>
</evidence>